<feature type="domain" description="Methyltransferase" evidence="1">
    <location>
        <begin position="39"/>
        <end position="137"/>
    </location>
</feature>
<evidence type="ECO:0000313" key="3">
    <source>
        <dbReference type="Proteomes" id="UP000813385"/>
    </source>
</evidence>
<organism evidence="2 3">
    <name type="scientific">Plectosphaerella cucumerina</name>
    <dbReference type="NCBI Taxonomy" id="40658"/>
    <lineage>
        <taxon>Eukaryota</taxon>
        <taxon>Fungi</taxon>
        <taxon>Dikarya</taxon>
        <taxon>Ascomycota</taxon>
        <taxon>Pezizomycotina</taxon>
        <taxon>Sordariomycetes</taxon>
        <taxon>Hypocreomycetidae</taxon>
        <taxon>Glomerellales</taxon>
        <taxon>Plectosphaerellaceae</taxon>
        <taxon>Plectosphaerella</taxon>
    </lineage>
</organism>
<reference evidence="2" key="1">
    <citation type="journal article" date="2021" name="Nat. Commun.">
        <title>Genetic determinants of endophytism in the Arabidopsis root mycobiome.</title>
        <authorList>
            <person name="Mesny F."/>
            <person name="Miyauchi S."/>
            <person name="Thiergart T."/>
            <person name="Pickel B."/>
            <person name="Atanasova L."/>
            <person name="Karlsson M."/>
            <person name="Huettel B."/>
            <person name="Barry K.W."/>
            <person name="Haridas S."/>
            <person name="Chen C."/>
            <person name="Bauer D."/>
            <person name="Andreopoulos W."/>
            <person name="Pangilinan J."/>
            <person name="LaButti K."/>
            <person name="Riley R."/>
            <person name="Lipzen A."/>
            <person name="Clum A."/>
            <person name="Drula E."/>
            <person name="Henrissat B."/>
            <person name="Kohler A."/>
            <person name="Grigoriev I.V."/>
            <person name="Martin F.M."/>
            <person name="Hacquard S."/>
        </authorList>
    </citation>
    <scope>NUCLEOTIDE SEQUENCE</scope>
    <source>
        <strain evidence="2">MPI-CAGE-AT-0016</strain>
    </source>
</reference>
<keyword evidence="2" id="KW-0808">Transferase</keyword>
<dbReference type="Gene3D" id="3.40.50.150">
    <property type="entry name" value="Vaccinia Virus protein VP39"/>
    <property type="match status" value="1"/>
</dbReference>
<sequence>MSGNYTQGYSKATTSAHSSRTAQSDAGFILHRIKPTDKILDVGCGPGSITAGFAPLVSQGSVLGIDLSQEVIDSARDALSDGVGNVKFEVADLLEGLPFPDGSFDVVFSSQLFPHLSSTEMKLTALKEMKRVLKPGGFLATQEGAEDEDFKGFPGGIMPGLMRKVGFEASKITVGAGTTVHSGAEARKWYVDGNLGRLSKGDAFRESWEKAGISEAEIHETGEALRSWGADEDAWYAALQAEIVAEL</sequence>
<evidence type="ECO:0000259" key="1">
    <source>
        <dbReference type="Pfam" id="PF13649"/>
    </source>
</evidence>
<comment type="caution">
    <text evidence="2">The sequence shown here is derived from an EMBL/GenBank/DDBJ whole genome shotgun (WGS) entry which is preliminary data.</text>
</comment>
<dbReference type="SUPFAM" id="SSF53335">
    <property type="entry name" value="S-adenosyl-L-methionine-dependent methyltransferases"/>
    <property type="match status" value="1"/>
</dbReference>
<dbReference type="PANTHER" id="PTHR42912:SF93">
    <property type="entry name" value="N6-ADENOSINE-METHYLTRANSFERASE TMT1A"/>
    <property type="match status" value="1"/>
</dbReference>
<dbReference type="GO" id="GO:0008168">
    <property type="term" value="F:methyltransferase activity"/>
    <property type="evidence" value="ECO:0007669"/>
    <property type="project" value="UniProtKB-KW"/>
</dbReference>
<gene>
    <name evidence="2" type="ORF">B0T11DRAFT_287310</name>
</gene>
<dbReference type="Proteomes" id="UP000813385">
    <property type="component" value="Unassembled WGS sequence"/>
</dbReference>
<dbReference type="PANTHER" id="PTHR42912">
    <property type="entry name" value="METHYLTRANSFERASE"/>
    <property type="match status" value="1"/>
</dbReference>
<dbReference type="OrthoDB" id="10017101at2759"/>
<dbReference type="CDD" id="cd02440">
    <property type="entry name" value="AdoMet_MTases"/>
    <property type="match status" value="1"/>
</dbReference>
<proteinExistence type="predicted"/>
<dbReference type="GO" id="GO:0032259">
    <property type="term" value="P:methylation"/>
    <property type="evidence" value="ECO:0007669"/>
    <property type="project" value="UniProtKB-KW"/>
</dbReference>
<dbReference type="AlphaFoldDB" id="A0A8K0T8C3"/>
<dbReference type="InterPro" id="IPR029063">
    <property type="entry name" value="SAM-dependent_MTases_sf"/>
</dbReference>
<dbReference type="InterPro" id="IPR050508">
    <property type="entry name" value="Methyltransf_Superfamily"/>
</dbReference>
<name>A0A8K0T8C3_9PEZI</name>
<keyword evidence="2" id="KW-0489">Methyltransferase</keyword>
<dbReference type="Pfam" id="PF13649">
    <property type="entry name" value="Methyltransf_25"/>
    <property type="match status" value="1"/>
</dbReference>
<protein>
    <submittedName>
        <fullName evidence="2">Methyltransferase</fullName>
    </submittedName>
</protein>
<keyword evidence="3" id="KW-1185">Reference proteome</keyword>
<dbReference type="InterPro" id="IPR041698">
    <property type="entry name" value="Methyltransf_25"/>
</dbReference>
<evidence type="ECO:0000313" key="2">
    <source>
        <dbReference type="EMBL" id="KAH7353730.1"/>
    </source>
</evidence>
<accession>A0A8K0T8C3</accession>
<dbReference type="EMBL" id="JAGPXD010000005">
    <property type="protein sequence ID" value="KAH7353730.1"/>
    <property type="molecule type" value="Genomic_DNA"/>
</dbReference>